<sequence>MALRGALAGRIGAHPPGDQSPPTAPAPGTTSGSGRGLLPVTALAANGTLRLRTKVIYELIWRQRRNGCHP</sequence>
<reference evidence="2" key="2">
    <citation type="submission" date="2020-09" db="EMBL/GenBank/DDBJ databases">
        <authorList>
            <person name="Sun Q."/>
            <person name="Ohkuma M."/>
        </authorList>
    </citation>
    <scope>NUCLEOTIDE SEQUENCE</scope>
    <source>
        <strain evidence="2">JCM 4477</strain>
    </source>
</reference>
<accession>A0A919A1K4</accession>
<evidence type="ECO:0000313" key="3">
    <source>
        <dbReference type="Proteomes" id="UP000630718"/>
    </source>
</evidence>
<name>A0A919A1K4_9ACTN</name>
<protein>
    <submittedName>
        <fullName evidence="2">Uncharacterized protein</fullName>
    </submittedName>
</protein>
<feature type="compositionally biased region" description="Low complexity" evidence="1">
    <location>
        <begin position="1"/>
        <end position="13"/>
    </location>
</feature>
<comment type="caution">
    <text evidence="2">The sequence shown here is derived from an EMBL/GenBank/DDBJ whole genome shotgun (WGS) entry which is preliminary data.</text>
</comment>
<organism evidence="2 3">
    <name type="scientific">Streptomyces fumanus</name>
    <dbReference type="NCBI Taxonomy" id="67302"/>
    <lineage>
        <taxon>Bacteria</taxon>
        <taxon>Bacillati</taxon>
        <taxon>Actinomycetota</taxon>
        <taxon>Actinomycetes</taxon>
        <taxon>Kitasatosporales</taxon>
        <taxon>Streptomycetaceae</taxon>
        <taxon>Streptomyces</taxon>
    </lineage>
</organism>
<gene>
    <name evidence="2" type="ORF">GCM10018772_01060</name>
</gene>
<evidence type="ECO:0000256" key="1">
    <source>
        <dbReference type="SAM" id="MobiDB-lite"/>
    </source>
</evidence>
<dbReference type="Proteomes" id="UP000630718">
    <property type="component" value="Unassembled WGS sequence"/>
</dbReference>
<feature type="region of interest" description="Disordered" evidence="1">
    <location>
        <begin position="1"/>
        <end position="37"/>
    </location>
</feature>
<evidence type="ECO:0000313" key="2">
    <source>
        <dbReference type="EMBL" id="GHE82678.1"/>
    </source>
</evidence>
<dbReference type="EMBL" id="BNBI01000001">
    <property type="protein sequence ID" value="GHE82678.1"/>
    <property type="molecule type" value="Genomic_DNA"/>
</dbReference>
<proteinExistence type="predicted"/>
<reference evidence="2" key="1">
    <citation type="journal article" date="2014" name="Int. J. Syst. Evol. Microbiol.">
        <title>Complete genome sequence of Corynebacterium casei LMG S-19264T (=DSM 44701T), isolated from a smear-ripened cheese.</title>
        <authorList>
            <consortium name="US DOE Joint Genome Institute (JGI-PGF)"/>
            <person name="Walter F."/>
            <person name="Albersmeier A."/>
            <person name="Kalinowski J."/>
            <person name="Ruckert C."/>
        </authorList>
    </citation>
    <scope>NUCLEOTIDE SEQUENCE</scope>
    <source>
        <strain evidence="2">JCM 4477</strain>
    </source>
</reference>
<keyword evidence="3" id="KW-1185">Reference proteome</keyword>
<dbReference type="AlphaFoldDB" id="A0A919A1K4"/>